<feature type="domain" description="C2H2-type" evidence="7">
    <location>
        <begin position="387"/>
        <end position="414"/>
    </location>
</feature>
<dbReference type="AlphaFoldDB" id="A0A8J9ZHE9"/>
<evidence type="ECO:0000256" key="4">
    <source>
        <dbReference type="ARBA" id="ARBA00022833"/>
    </source>
</evidence>
<proteinExistence type="predicted"/>
<evidence type="ECO:0000313" key="9">
    <source>
        <dbReference type="Proteomes" id="UP000838412"/>
    </source>
</evidence>
<dbReference type="GO" id="GO:0005634">
    <property type="term" value="C:nucleus"/>
    <property type="evidence" value="ECO:0007669"/>
    <property type="project" value="TreeGrafter"/>
</dbReference>
<feature type="domain" description="C2H2-type" evidence="7">
    <location>
        <begin position="472"/>
        <end position="500"/>
    </location>
</feature>
<dbReference type="InterPro" id="IPR050688">
    <property type="entry name" value="Zinc_finger/UBP_domain"/>
</dbReference>
<keyword evidence="1" id="KW-0479">Metal-binding</keyword>
<dbReference type="FunFam" id="3.30.160.60:FF:004167">
    <property type="match status" value="1"/>
</dbReference>
<keyword evidence="9" id="KW-1185">Reference proteome</keyword>
<dbReference type="GO" id="GO:0045944">
    <property type="term" value="P:positive regulation of transcription by RNA polymerase II"/>
    <property type="evidence" value="ECO:0007669"/>
    <property type="project" value="TreeGrafter"/>
</dbReference>
<dbReference type="Gene3D" id="3.30.160.60">
    <property type="entry name" value="Classic Zinc Finger"/>
    <property type="match status" value="6"/>
</dbReference>
<gene>
    <name evidence="8" type="primary">ZNF845</name>
    <name evidence="8" type="ORF">BLAG_LOCUS13140</name>
</gene>
<dbReference type="SMART" id="SM00355">
    <property type="entry name" value="ZnF_C2H2"/>
    <property type="match status" value="10"/>
</dbReference>
<evidence type="ECO:0000256" key="3">
    <source>
        <dbReference type="ARBA" id="ARBA00022771"/>
    </source>
</evidence>
<feature type="domain" description="C2H2-type" evidence="7">
    <location>
        <begin position="333"/>
        <end position="360"/>
    </location>
</feature>
<dbReference type="FunFam" id="3.30.160.60:FF:003105">
    <property type="match status" value="1"/>
</dbReference>
<dbReference type="GO" id="GO:0008270">
    <property type="term" value="F:zinc ion binding"/>
    <property type="evidence" value="ECO:0007669"/>
    <property type="project" value="UniProtKB-KW"/>
</dbReference>
<keyword evidence="3 5" id="KW-0863">Zinc-finger</keyword>
<reference evidence="8" key="1">
    <citation type="submission" date="2022-01" db="EMBL/GenBank/DDBJ databases">
        <authorList>
            <person name="Braso-Vives M."/>
        </authorList>
    </citation>
    <scope>NUCLEOTIDE SEQUENCE</scope>
</reference>
<feature type="domain" description="C2H2-type" evidence="7">
    <location>
        <begin position="501"/>
        <end position="530"/>
    </location>
</feature>
<evidence type="ECO:0000256" key="1">
    <source>
        <dbReference type="ARBA" id="ARBA00022723"/>
    </source>
</evidence>
<dbReference type="InterPro" id="IPR036236">
    <property type="entry name" value="Znf_C2H2_sf"/>
</dbReference>
<accession>A0A8J9ZHE9</accession>
<feature type="domain" description="C2H2-type" evidence="7">
    <location>
        <begin position="443"/>
        <end position="471"/>
    </location>
</feature>
<evidence type="ECO:0000256" key="6">
    <source>
        <dbReference type="SAM" id="MobiDB-lite"/>
    </source>
</evidence>
<dbReference type="PANTHER" id="PTHR24403:SF67">
    <property type="entry name" value="FI01116P-RELATED"/>
    <property type="match status" value="1"/>
</dbReference>
<dbReference type="SUPFAM" id="SSF57667">
    <property type="entry name" value="beta-beta-alpha zinc fingers"/>
    <property type="match status" value="5"/>
</dbReference>
<dbReference type="Pfam" id="PF00096">
    <property type="entry name" value="zf-C2H2"/>
    <property type="match status" value="1"/>
</dbReference>
<dbReference type="EMBL" id="OV696687">
    <property type="protein sequence ID" value="CAH1253330.1"/>
    <property type="molecule type" value="Genomic_DNA"/>
</dbReference>
<name>A0A8J9ZHE9_BRALA</name>
<evidence type="ECO:0000259" key="7">
    <source>
        <dbReference type="PROSITE" id="PS50157"/>
    </source>
</evidence>
<keyword evidence="4" id="KW-0862">Zinc</keyword>
<feature type="domain" description="C2H2-type" evidence="7">
    <location>
        <begin position="415"/>
        <end position="442"/>
    </location>
</feature>
<evidence type="ECO:0000256" key="2">
    <source>
        <dbReference type="ARBA" id="ARBA00022737"/>
    </source>
</evidence>
<protein>
    <submittedName>
        <fullName evidence="8">ZNF845 protein</fullName>
    </submittedName>
</protein>
<evidence type="ECO:0000256" key="5">
    <source>
        <dbReference type="PROSITE-ProRule" id="PRU00042"/>
    </source>
</evidence>
<organism evidence="8 9">
    <name type="scientific">Branchiostoma lanceolatum</name>
    <name type="common">Common lancelet</name>
    <name type="synonym">Amphioxus lanceolatum</name>
    <dbReference type="NCBI Taxonomy" id="7740"/>
    <lineage>
        <taxon>Eukaryota</taxon>
        <taxon>Metazoa</taxon>
        <taxon>Chordata</taxon>
        <taxon>Cephalochordata</taxon>
        <taxon>Leptocardii</taxon>
        <taxon>Amphioxiformes</taxon>
        <taxon>Branchiostomatidae</taxon>
        <taxon>Branchiostoma</taxon>
    </lineage>
</organism>
<evidence type="ECO:0000313" key="8">
    <source>
        <dbReference type="EMBL" id="CAH1253330.1"/>
    </source>
</evidence>
<feature type="compositionally biased region" description="Basic and acidic residues" evidence="6">
    <location>
        <begin position="130"/>
        <end position="141"/>
    </location>
</feature>
<dbReference type="PANTHER" id="PTHR24403">
    <property type="entry name" value="ZINC FINGER PROTEIN"/>
    <property type="match status" value="1"/>
</dbReference>
<dbReference type="PROSITE" id="PS00028">
    <property type="entry name" value="ZINC_FINGER_C2H2_1"/>
    <property type="match status" value="2"/>
</dbReference>
<feature type="domain" description="C2H2-type" evidence="7">
    <location>
        <begin position="359"/>
        <end position="386"/>
    </location>
</feature>
<sequence>MDMPDHESMLCSHCNTRVQRQSLLDHVTEELQSQHCSLCSNILQTLTDLLCALHKYGHLKAPVINITCSRCSFKAGSVETFVEHLQMWCETQLLSSESDGVKHDQTVDVSHTSTEQTGFALRECYLPNHDDSKEDKREGGTCEKTVGTSSQRDEKMGDWGGQQFQQMMSMLLTDTSGKGVSKKNFEEDVRLCSKVTIDIAPVCESQGNETVCQQQGMKWEGPREQTSVHVNQDTIGQQCMKCEGYEDQTTNQVKEENNAGKQEGSVDCSHLTNRNIQKTEISTICNNDQYIAANRKRNKTKKAPLKCHLCNYSGQKREDLECHMLETHGKVEYRCYSCNFTAKSPRNLQRHQLVHQRIHPCRYCDFTTRWHNSLVLHEKRHTGEGMMKCDHCDYVTPDKDGLLKHQVKHIGEKPFACGQCDKAFARKCELKRHELRHADVKCAMCHICGDTFRQKQSLVHHIQAQHHGLKVYKCDQCPFETGYNSSLLSHRRAHHTNEKPYRCDFEGCNYASASTSQLKVHRRKHTDNSGLRKHVRRHSTLRPYKCNMCDFDSKHSFLLRKHMETTHNIMSDCKFNRRQLSSMVTTDLDSQNNRVPVDIFNQDLKAVENHGHSLGEVHESIATYSEGQEKKGELHD</sequence>
<dbReference type="FunFam" id="3.30.160.60:FF:000630">
    <property type="entry name" value="Zinc finger protein 180"/>
    <property type="match status" value="1"/>
</dbReference>
<dbReference type="Proteomes" id="UP000838412">
    <property type="component" value="Chromosome 2"/>
</dbReference>
<keyword evidence="2" id="KW-0677">Repeat</keyword>
<dbReference type="PROSITE" id="PS50157">
    <property type="entry name" value="ZINC_FINGER_C2H2_2"/>
    <property type="match status" value="7"/>
</dbReference>
<dbReference type="InterPro" id="IPR013087">
    <property type="entry name" value="Znf_C2H2_type"/>
</dbReference>
<dbReference type="OrthoDB" id="40579at2759"/>
<feature type="region of interest" description="Disordered" evidence="6">
    <location>
        <begin position="130"/>
        <end position="157"/>
    </location>
</feature>